<feature type="region of interest" description="Disordered" evidence="2">
    <location>
        <begin position="323"/>
        <end position="344"/>
    </location>
</feature>
<comment type="caution">
    <text evidence="3">The sequence shown here is derived from an EMBL/GenBank/DDBJ whole genome shotgun (WGS) entry which is preliminary data.</text>
</comment>
<evidence type="ECO:0000256" key="2">
    <source>
        <dbReference type="SAM" id="MobiDB-lite"/>
    </source>
</evidence>
<dbReference type="OrthoDB" id="1939598at2759"/>
<keyword evidence="1" id="KW-0175">Coiled coil</keyword>
<keyword evidence="4" id="KW-1185">Reference proteome</keyword>
<feature type="region of interest" description="Disordered" evidence="2">
    <location>
        <begin position="1"/>
        <end position="27"/>
    </location>
</feature>
<reference evidence="4" key="1">
    <citation type="journal article" date="2016" name="Genome Announc.">
        <title>Genome sequences of three species of Hanseniaspora isolated from spontaneous wine fermentations.</title>
        <authorList>
            <person name="Sternes P.R."/>
            <person name="Lee D."/>
            <person name="Kutyna D.R."/>
            <person name="Borneman A.R."/>
        </authorList>
    </citation>
    <scope>NUCLEOTIDE SEQUENCE [LARGE SCALE GENOMIC DNA]</scope>
    <source>
        <strain evidence="4">AWRI3578</strain>
    </source>
</reference>
<evidence type="ECO:0000313" key="4">
    <source>
        <dbReference type="Proteomes" id="UP000095605"/>
    </source>
</evidence>
<accession>A0A1E5RML0</accession>
<sequence>MNNFMYNNNNNFNNQNNNQNNQGNNQNINNIQQFKLNNFTDDTPAILLEQLAYIDTFMPQLEEDINTNQNKKDINFLDNNNFDFISNSLDDRLAEELKIFADESFIFPDEDKPENPDLNVNNNQTMPNYNNNTNNLLSESNQKGSKKDLRNKYLKTNIGNDDNKAFLKRHDYHQNDNINPYTPSINSFQSANSFIQSPLQNTLYSVTEPEQSINLSEYHTNSLYTMLPKAQHDRYIHILSDLQKLQGKDNVINEWTLNFSLEEVALLLVFKEYYLPQLPVSMIQYDQFQDPDVVERELYKVLNMRLKDDVDAYDHGKSIGTKRKGSIIDGSNSDDSGKSRKSSLIEEDLETQVKKLIKISEKLQKKVTSLEVENKMLRNLVSKDNK</sequence>
<organism evidence="3 4">
    <name type="scientific">Hanseniaspora opuntiae</name>
    <dbReference type="NCBI Taxonomy" id="211096"/>
    <lineage>
        <taxon>Eukaryota</taxon>
        <taxon>Fungi</taxon>
        <taxon>Dikarya</taxon>
        <taxon>Ascomycota</taxon>
        <taxon>Saccharomycotina</taxon>
        <taxon>Saccharomycetes</taxon>
        <taxon>Saccharomycodales</taxon>
        <taxon>Saccharomycodaceae</taxon>
        <taxon>Hanseniaspora</taxon>
    </lineage>
</organism>
<protein>
    <submittedName>
        <fullName evidence="3">Uncharacterized protein</fullName>
    </submittedName>
</protein>
<dbReference type="AlphaFoldDB" id="A0A1E5RML0"/>
<gene>
    <name evidence="3" type="ORF">AWRI3578_g2184</name>
</gene>
<feature type="coiled-coil region" evidence="1">
    <location>
        <begin position="346"/>
        <end position="380"/>
    </location>
</feature>
<evidence type="ECO:0000256" key="1">
    <source>
        <dbReference type="SAM" id="Coils"/>
    </source>
</evidence>
<name>A0A1E5RML0_9ASCO</name>
<evidence type="ECO:0000313" key="3">
    <source>
        <dbReference type="EMBL" id="OEJ88147.1"/>
    </source>
</evidence>
<proteinExistence type="predicted"/>
<dbReference type="EMBL" id="LPNL01000004">
    <property type="protein sequence ID" value="OEJ88147.1"/>
    <property type="molecule type" value="Genomic_DNA"/>
</dbReference>
<dbReference type="Proteomes" id="UP000095605">
    <property type="component" value="Unassembled WGS sequence"/>
</dbReference>